<dbReference type="InterPro" id="IPR009057">
    <property type="entry name" value="Homeodomain-like_sf"/>
</dbReference>
<dbReference type="SMART" id="SM00342">
    <property type="entry name" value="HTH_ARAC"/>
    <property type="match status" value="1"/>
</dbReference>
<dbReference type="Pfam" id="PF22200">
    <property type="entry name" value="ExsA_N"/>
    <property type="match status" value="1"/>
</dbReference>
<reference evidence="5 6" key="1">
    <citation type="submission" date="2019-11" db="EMBL/GenBank/DDBJ databases">
        <title>Novel Deefgea species.</title>
        <authorList>
            <person name="Han J.-H."/>
        </authorList>
    </citation>
    <scope>NUCLEOTIDE SEQUENCE [LARGE SCALE GENOMIC DNA]</scope>
    <source>
        <strain evidence="5 6">LMG 24817</strain>
    </source>
</reference>
<accession>A0ABS2CDB7</accession>
<name>A0ABS2CDB7_9NEIS</name>
<dbReference type="InterPro" id="IPR018062">
    <property type="entry name" value="HTH_AraC-typ_CS"/>
</dbReference>
<dbReference type="Gene3D" id="1.10.10.60">
    <property type="entry name" value="Homeodomain-like"/>
    <property type="match status" value="1"/>
</dbReference>
<dbReference type="PROSITE" id="PS00041">
    <property type="entry name" value="HTH_ARAC_FAMILY_1"/>
    <property type="match status" value="1"/>
</dbReference>
<dbReference type="RefSeq" id="WP_203571462.1">
    <property type="nucleotide sequence ID" value="NZ_WOFE01000005.1"/>
</dbReference>
<dbReference type="SUPFAM" id="SSF46689">
    <property type="entry name" value="Homeodomain-like"/>
    <property type="match status" value="1"/>
</dbReference>
<organism evidence="5 6">
    <name type="scientific">Deefgea chitinilytica</name>
    <dbReference type="NCBI Taxonomy" id="570276"/>
    <lineage>
        <taxon>Bacteria</taxon>
        <taxon>Pseudomonadati</taxon>
        <taxon>Pseudomonadota</taxon>
        <taxon>Betaproteobacteria</taxon>
        <taxon>Neisseriales</taxon>
        <taxon>Chitinibacteraceae</taxon>
        <taxon>Deefgea</taxon>
    </lineage>
</organism>
<evidence type="ECO:0000256" key="2">
    <source>
        <dbReference type="ARBA" id="ARBA00023125"/>
    </source>
</evidence>
<evidence type="ECO:0000256" key="1">
    <source>
        <dbReference type="ARBA" id="ARBA00023015"/>
    </source>
</evidence>
<feature type="domain" description="HTH araC/xylS-type" evidence="4">
    <location>
        <begin position="166"/>
        <end position="263"/>
    </location>
</feature>
<dbReference type="PANTHER" id="PTHR47894">
    <property type="entry name" value="HTH-TYPE TRANSCRIPTIONAL REGULATOR GADX"/>
    <property type="match status" value="1"/>
</dbReference>
<evidence type="ECO:0000256" key="3">
    <source>
        <dbReference type="ARBA" id="ARBA00023163"/>
    </source>
</evidence>
<keyword evidence="2" id="KW-0238">DNA-binding</keyword>
<dbReference type="PANTHER" id="PTHR47894:SF4">
    <property type="entry name" value="HTH-TYPE TRANSCRIPTIONAL REGULATOR GADX"/>
    <property type="match status" value="1"/>
</dbReference>
<dbReference type="PROSITE" id="PS01124">
    <property type="entry name" value="HTH_ARAC_FAMILY_2"/>
    <property type="match status" value="1"/>
</dbReference>
<dbReference type="Pfam" id="PF12833">
    <property type="entry name" value="HTH_18"/>
    <property type="match status" value="1"/>
</dbReference>
<protein>
    <submittedName>
        <fullName evidence="5">Helix-turn-helix domain-containing protein</fullName>
    </submittedName>
</protein>
<dbReference type="InterPro" id="IPR018060">
    <property type="entry name" value="HTH_AraC"/>
</dbReference>
<comment type="caution">
    <text evidence="5">The sequence shown here is derived from an EMBL/GenBank/DDBJ whole genome shotgun (WGS) entry which is preliminary data.</text>
</comment>
<dbReference type="Proteomes" id="UP001195660">
    <property type="component" value="Unassembled WGS sequence"/>
</dbReference>
<keyword evidence="6" id="KW-1185">Reference proteome</keyword>
<sequence length="265" mass="29115">MQVQTRQIQQTVILAKATQQLRQVACLQPTLMRIRQGEKHICLNEQTQIARSGDLIIAPAGMQLTLTNVPDAKGYACEVLIFDSQLIEHFRASYPAAVAHALQSEARLCQKSTPVIAKLWDEVFAATANQEPAELLHHRAEGLLLAMTMAGLGAGLLLNRSDALAARVQQLIMLNAAKDWTVDAMAEQLHVGASTLRRQLDKEGTSFRQLLEQVRLNMALGMIQTTKQPIGSIAQQCGYASASRFSARFAQQFGTKPMQLRATVV</sequence>
<evidence type="ECO:0000313" key="5">
    <source>
        <dbReference type="EMBL" id="MBM5572129.1"/>
    </source>
</evidence>
<dbReference type="InterPro" id="IPR054015">
    <property type="entry name" value="ExsA-like_N"/>
</dbReference>
<keyword evidence="1" id="KW-0805">Transcription regulation</keyword>
<evidence type="ECO:0000259" key="4">
    <source>
        <dbReference type="PROSITE" id="PS01124"/>
    </source>
</evidence>
<evidence type="ECO:0000313" key="6">
    <source>
        <dbReference type="Proteomes" id="UP001195660"/>
    </source>
</evidence>
<proteinExistence type="predicted"/>
<gene>
    <name evidence="5" type="ORF">GM173_11140</name>
</gene>
<keyword evidence="3" id="KW-0804">Transcription</keyword>
<dbReference type="EMBL" id="WOFE01000005">
    <property type="protein sequence ID" value="MBM5572129.1"/>
    <property type="molecule type" value="Genomic_DNA"/>
</dbReference>